<comment type="caution">
    <text evidence="1">The sequence shown here is derived from an EMBL/GenBank/DDBJ whole genome shotgun (WGS) entry which is preliminary data.</text>
</comment>
<evidence type="ECO:0000313" key="2">
    <source>
        <dbReference type="Proteomes" id="UP000805193"/>
    </source>
</evidence>
<protein>
    <submittedName>
        <fullName evidence="1">Uncharacterized protein</fullName>
    </submittedName>
</protein>
<organism evidence="1 2">
    <name type="scientific">Ixodes persulcatus</name>
    <name type="common">Taiga tick</name>
    <dbReference type="NCBI Taxonomy" id="34615"/>
    <lineage>
        <taxon>Eukaryota</taxon>
        <taxon>Metazoa</taxon>
        <taxon>Ecdysozoa</taxon>
        <taxon>Arthropoda</taxon>
        <taxon>Chelicerata</taxon>
        <taxon>Arachnida</taxon>
        <taxon>Acari</taxon>
        <taxon>Parasitiformes</taxon>
        <taxon>Ixodida</taxon>
        <taxon>Ixodoidea</taxon>
        <taxon>Ixodidae</taxon>
        <taxon>Ixodinae</taxon>
        <taxon>Ixodes</taxon>
    </lineage>
</organism>
<dbReference type="EMBL" id="JABSTQ010009948">
    <property type="protein sequence ID" value="KAG0424672.1"/>
    <property type="molecule type" value="Genomic_DNA"/>
</dbReference>
<proteinExistence type="predicted"/>
<evidence type="ECO:0000313" key="1">
    <source>
        <dbReference type="EMBL" id="KAG0424672.1"/>
    </source>
</evidence>
<keyword evidence="2" id="KW-1185">Reference proteome</keyword>
<sequence length="150" mass="17189">MFLCLHKQLRVWEALFKYGSTSRQLRTSLKCALDRLAATGPDCHSHALLAVDRSRPPLLLKSRERESPQKVPEDTADFDLSEVKREERAARKARLTTLLPANPHRIPSSFPRWERVALNRLQTKTVLTPVWLSRIYHPTDPDDVGPDPNC</sequence>
<name>A0AC60PUE9_IXOPE</name>
<reference evidence="1 2" key="1">
    <citation type="journal article" date="2020" name="Cell">
        <title>Large-Scale Comparative Analyses of Tick Genomes Elucidate Their Genetic Diversity and Vector Capacities.</title>
        <authorList>
            <consortium name="Tick Genome and Microbiome Consortium (TIGMIC)"/>
            <person name="Jia N."/>
            <person name="Wang J."/>
            <person name="Shi W."/>
            <person name="Du L."/>
            <person name="Sun Y."/>
            <person name="Zhan W."/>
            <person name="Jiang J.F."/>
            <person name="Wang Q."/>
            <person name="Zhang B."/>
            <person name="Ji P."/>
            <person name="Bell-Sakyi L."/>
            <person name="Cui X.M."/>
            <person name="Yuan T.T."/>
            <person name="Jiang B.G."/>
            <person name="Yang W.F."/>
            <person name="Lam T.T."/>
            <person name="Chang Q.C."/>
            <person name="Ding S.J."/>
            <person name="Wang X.J."/>
            <person name="Zhu J.G."/>
            <person name="Ruan X.D."/>
            <person name="Zhao L."/>
            <person name="Wei J.T."/>
            <person name="Ye R.Z."/>
            <person name="Que T.C."/>
            <person name="Du C.H."/>
            <person name="Zhou Y.H."/>
            <person name="Cheng J.X."/>
            <person name="Dai P.F."/>
            <person name="Guo W.B."/>
            <person name="Han X.H."/>
            <person name="Huang E.J."/>
            <person name="Li L.F."/>
            <person name="Wei W."/>
            <person name="Gao Y.C."/>
            <person name="Liu J.Z."/>
            <person name="Shao H.Z."/>
            <person name="Wang X."/>
            <person name="Wang C.C."/>
            <person name="Yang T.C."/>
            <person name="Huo Q.B."/>
            <person name="Li W."/>
            <person name="Chen H.Y."/>
            <person name="Chen S.E."/>
            <person name="Zhou L.G."/>
            <person name="Ni X.B."/>
            <person name="Tian J.H."/>
            <person name="Sheng Y."/>
            <person name="Liu T."/>
            <person name="Pan Y.S."/>
            <person name="Xia L.Y."/>
            <person name="Li J."/>
            <person name="Zhao F."/>
            <person name="Cao W.C."/>
        </authorList>
    </citation>
    <scope>NUCLEOTIDE SEQUENCE [LARGE SCALE GENOMIC DNA]</scope>
    <source>
        <strain evidence="1">Iper-2018</strain>
    </source>
</reference>
<accession>A0AC60PUE9</accession>
<gene>
    <name evidence="1" type="ORF">HPB47_028133</name>
</gene>
<dbReference type="Proteomes" id="UP000805193">
    <property type="component" value="Unassembled WGS sequence"/>
</dbReference>